<dbReference type="SUPFAM" id="SSF56601">
    <property type="entry name" value="beta-lactamase/transpeptidase-like"/>
    <property type="match status" value="1"/>
</dbReference>
<feature type="domain" description="Beta-lactamase-related" evidence="2">
    <location>
        <begin position="42"/>
        <end position="372"/>
    </location>
</feature>
<dbReference type="Proteomes" id="UP000322077">
    <property type="component" value="Unassembled WGS sequence"/>
</dbReference>
<name>A0A5D9CDB3_9SPHN</name>
<proteinExistence type="predicted"/>
<evidence type="ECO:0000256" key="1">
    <source>
        <dbReference type="SAM" id="SignalP"/>
    </source>
</evidence>
<keyword evidence="4" id="KW-1185">Reference proteome</keyword>
<dbReference type="InterPro" id="IPR001466">
    <property type="entry name" value="Beta-lactam-related"/>
</dbReference>
<evidence type="ECO:0000313" key="4">
    <source>
        <dbReference type="Proteomes" id="UP000322077"/>
    </source>
</evidence>
<dbReference type="AlphaFoldDB" id="A0A5D9CDB3"/>
<sequence length="394" mass="42235">MRRILIALAALIASDAQAQPVVPAAVRQPFTATALGTHSAEGLADRTTRRAVTADDPVRIASISKLVVAIGVLRLVETGTLDLDEDVSNKLGWPLRNPAFHDTPITLRLLLSHQSSLTDAAGYVLPFDRTVRGQLADPKVWDGAHRPGSFFRYTNLNFPVVASVMEAATGERFDRLMKRLVLDPMGLKGCYNWASCDDATIGHAVVLYDAGGKPVRDDDHGQRPACTIVPAADGDCDLSHWRAGWNGASFSPQGGLRISMRDLAKIGQMLLNDGRFGRKRILAKTSVDALFAPLWTYNGTNGITGESTPGTICRYGLASQTLATQRDGCREDVFGDGVPRVGHAGEAYGLRSGLWIDRAAQTGVAYFVTAIPDDAPPGAHSAFTAAEERMATGK</sequence>
<dbReference type="PANTHER" id="PTHR43283">
    <property type="entry name" value="BETA-LACTAMASE-RELATED"/>
    <property type="match status" value="1"/>
</dbReference>
<dbReference type="EMBL" id="VTOU01000001">
    <property type="protein sequence ID" value="TZG29654.1"/>
    <property type="molecule type" value="Genomic_DNA"/>
</dbReference>
<evidence type="ECO:0000313" key="3">
    <source>
        <dbReference type="EMBL" id="TZG29654.1"/>
    </source>
</evidence>
<dbReference type="InterPro" id="IPR050789">
    <property type="entry name" value="Diverse_Enzym_Activities"/>
</dbReference>
<gene>
    <name evidence="3" type="ORF">FYJ91_02765</name>
</gene>
<accession>A0A5D9CDB3</accession>
<keyword evidence="3" id="KW-0378">Hydrolase</keyword>
<protein>
    <submittedName>
        <fullName evidence="3">Serine hydrolase</fullName>
    </submittedName>
</protein>
<dbReference type="GO" id="GO:0016787">
    <property type="term" value="F:hydrolase activity"/>
    <property type="evidence" value="ECO:0007669"/>
    <property type="project" value="UniProtKB-KW"/>
</dbReference>
<dbReference type="PANTHER" id="PTHR43283:SF3">
    <property type="entry name" value="BETA-LACTAMASE FAMILY PROTEIN (AFU_ORTHOLOGUE AFUA_5G07500)"/>
    <property type="match status" value="1"/>
</dbReference>
<keyword evidence="1" id="KW-0732">Signal</keyword>
<feature type="signal peptide" evidence="1">
    <location>
        <begin position="1"/>
        <end position="18"/>
    </location>
</feature>
<dbReference type="Gene3D" id="3.40.710.10">
    <property type="entry name" value="DD-peptidase/beta-lactamase superfamily"/>
    <property type="match status" value="1"/>
</dbReference>
<evidence type="ECO:0000259" key="2">
    <source>
        <dbReference type="Pfam" id="PF00144"/>
    </source>
</evidence>
<dbReference type="Pfam" id="PF00144">
    <property type="entry name" value="Beta-lactamase"/>
    <property type="match status" value="1"/>
</dbReference>
<comment type="caution">
    <text evidence="3">The sequence shown here is derived from an EMBL/GenBank/DDBJ whole genome shotgun (WGS) entry which is preliminary data.</text>
</comment>
<dbReference type="RefSeq" id="WP_149520740.1">
    <property type="nucleotide sequence ID" value="NZ_VTOU01000001.1"/>
</dbReference>
<reference evidence="3 4" key="1">
    <citation type="submission" date="2019-08" db="EMBL/GenBank/DDBJ databases">
        <authorList>
            <person name="Wang G."/>
            <person name="Xu Z."/>
        </authorList>
    </citation>
    <scope>NUCLEOTIDE SEQUENCE [LARGE SCALE GENOMIC DNA]</scope>
    <source>
        <strain evidence="3 4">ZX</strain>
    </source>
</reference>
<dbReference type="InterPro" id="IPR012338">
    <property type="entry name" value="Beta-lactam/transpept-like"/>
</dbReference>
<organism evidence="3 4">
    <name type="scientific">Sphingomonas montanisoli</name>
    <dbReference type="NCBI Taxonomy" id="2606412"/>
    <lineage>
        <taxon>Bacteria</taxon>
        <taxon>Pseudomonadati</taxon>
        <taxon>Pseudomonadota</taxon>
        <taxon>Alphaproteobacteria</taxon>
        <taxon>Sphingomonadales</taxon>
        <taxon>Sphingomonadaceae</taxon>
        <taxon>Sphingomonas</taxon>
    </lineage>
</organism>
<feature type="chain" id="PRO_5022724087" evidence="1">
    <location>
        <begin position="19"/>
        <end position="394"/>
    </location>
</feature>